<evidence type="ECO:0000256" key="1">
    <source>
        <dbReference type="ARBA" id="ARBA00004383"/>
    </source>
</evidence>
<dbReference type="PANTHER" id="PTHR33446:SF2">
    <property type="entry name" value="PROTEIN TONB"/>
    <property type="match status" value="1"/>
</dbReference>
<keyword evidence="7" id="KW-0653">Protein transport</keyword>
<keyword evidence="9" id="KW-0472">Membrane</keyword>
<keyword evidence="8" id="KW-1133">Transmembrane helix</keyword>
<comment type="subcellular location">
    <subcellularLocation>
        <location evidence="1">Cell inner membrane</location>
        <topology evidence="1">Single-pass membrane protein</topology>
        <orientation evidence="1">Periplasmic side</orientation>
    </subcellularLocation>
</comment>
<dbReference type="RefSeq" id="WP_305006137.1">
    <property type="nucleotide sequence ID" value="NZ_JAUQSY010000005.1"/>
</dbReference>
<evidence type="ECO:0000256" key="9">
    <source>
        <dbReference type="ARBA" id="ARBA00023136"/>
    </source>
</evidence>
<dbReference type="SUPFAM" id="SSF74653">
    <property type="entry name" value="TolA/TonB C-terminal domain"/>
    <property type="match status" value="1"/>
</dbReference>
<dbReference type="InterPro" id="IPR037682">
    <property type="entry name" value="TonB_C"/>
</dbReference>
<protein>
    <submittedName>
        <fullName evidence="12">Energy transducer TonB</fullName>
    </submittedName>
</protein>
<comment type="caution">
    <text evidence="12">The sequence shown here is derived from an EMBL/GenBank/DDBJ whole genome shotgun (WGS) entry which is preliminary data.</text>
</comment>
<accession>A0ABT9B978</accession>
<reference evidence="12" key="1">
    <citation type="submission" date="2023-07" db="EMBL/GenBank/DDBJ databases">
        <authorList>
            <person name="Kim M.K."/>
        </authorList>
    </citation>
    <scope>NUCLEOTIDE SEQUENCE</scope>
    <source>
        <strain evidence="12">ASUV-10-1</strain>
    </source>
</reference>
<dbReference type="PANTHER" id="PTHR33446">
    <property type="entry name" value="PROTEIN TONB-RELATED"/>
    <property type="match status" value="1"/>
</dbReference>
<dbReference type="Pfam" id="PF03544">
    <property type="entry name" value="TonB_C"/>
    <property type="match status" value="1"/>
</dbReference>
<evidence type="ECO:0000256" key="10">
    <source>
        <dbReference type="SAM" id="SignalP"/>
    </source>
</evidence>
<evidence type="ECO:0000256" key="2">
    <source>
        <dbReference type="ARBA" id="ARBA00006555"/>
    </source>
</evidence>
<evidence type="ECO:0000256" key="7">
    <source>
        <dbReference type="ARBA" id="ARBA00022927"/>
    </source>
</evidence>
<evidence type="ECO:0000256" key="8">
    <source>
        <dbReference type="ARBA" id="ARBA00022989"/>
    </source>
</evidence>
<gene>
    <name evidence="12" type="ORF">Q5H93_08775</name>
</gene>
<dbReference type="Proteomes" id="UP001176429">
    <property type="component" value="Unassembled WGS sequence"/>
</dbReference>
<evidence type="ECO:0000313" key="12">
    <source>
        <dbReference type="EMBL" id="MDO7874821.1"/>
    </source>
</evidence>
<comment type="similarity">
    <text evidence="2">Belongs to the TonB family.</text>
</comment>
<proteinExistence type="inferred from homology"/>
<evidence type="ECO:0000256" key="6">
    <source>
        <dbReference type="ARBA" id="ARBA00022692"/>
    </source>
</evidence>
<dbReference type="Gene3D" id="3.30.1150.10">
    <property type="match status" value="1"/>
</dbReference>
<evidence type="ECO:0000259" key="11">
    <source>
        <dbReference type="PROSITE" id="PS52015"/>
    </source>
</evidence>
<dbReference type="InterPro" id="IPR051045">
    <property type="entry name" value="TonB-dependent_transducer"/>
</dbReference>
<dbReference type="NCBIfam" id="TIGR01352">
    <property type="entry name" value="tonB_Cterm"/>
    <property type="match status" value="1"/>
</dbReference>
<evidence type="ECO:0000256" key="4">
    <source>
        <dbReference type="ARBA" id="ARBA00022475"/>
    </source>
</evidence>
<name>A0ABT9B978_9BACT</name>
<dbReference type="InterPro" id="IPR006260">
    <property type="entry name" value="TonB/TolA_C"/>
</dbReference>
<keyword evidence="6" id="KW-0812">Transmembrane</keyword>
<feature type="signal peptide" evidence="10">
    <location>
        <begin position="1"/>
        <end position="22"/>
    </location>
</feature>
<sequence>MKNPTLAGLSLLLTCAAFPGMAQKLYTSEWESGILEKKTKVGVWEYFSYTPSKRQVVVQRYDHTANKLVYYRPISETYYNIEVRPGQWTRRLVDQPPLYIGGDPALANYTTKLNYPSAAQERNIQGRVIISFTLDTLGHATNHKVLRGIGGGCDEEAMRVARTIPDQWIPARVGPRAVPVEYELPLTFRLAAP</sequence>
<keyword evidence="10" id="KW-0732">Signal</keyword>
<keyword evidence="13" id="KW-1185">Reference proteome</keyword>
<keyword evidence="3" id="KW-0813">Transport</keyword>
<feature type="domain" description="TonB C-terminal" evidence="11">
    <location>
        <begin position="100"/>
        <end position="193"/>
    </location>
</feature>
<dbReference type="PROSITE" id="PS52015">
    <property type="entry name" value="TONB_CTD"/>
    <property type="match status" value="1"/>
</dbReference>
<organism evidence="12 13">
    <name type="scientific">Hymenobacter aranciens</name>
    <dbReference type="NCBI Taxonomy" id="3063996"/>
    <lineage>
        <taxon>Bacteria</taxon>
        <taxon>Pseudomonadati</taxon>
        <taxon>Bacteroidota</taxon>
        <taxon>Cytophagia</taxon>
        <taxon>Cytophagales</taxon>
        <taxon>Hymenobacteraceae</taxon>
        <taxon>Hymenobacter</taxon>
    </lineage>
</organism>
<keyword evidence="5" id="KW-0997">Cell inner membrane</keyword>
<evidence type="ECO:0000256" key="3">
    <source>
        <dbReference type="ARBA" id="ARBA00022448"/>
    </source>
</evidence>
<dbReference type="EMBL" id="JAUQSY010000005">
    <property type="protein sequence ID" value="MDO7874821.1"/>
    <property type="molecule type" value="Genomic_DNA"/>
</dbReference>
<evidence type="ECO:0000313" key="13">
    <source>
        <dbReference type="Proteomes" id="UP001176429"/>
    </source>
</evidence>
<feature type="chain" id="PRO_5046588220" evidence="10">
    <location>
        <begin position="23"/>
        <end position="193"/>
    </location>
</feature>
<evidence type="ECO:0000256" key="5">
    <source>
        <dbReference type="ARBA" id="ARBA00022519"/>
    </source>
</evidence>
<keyword evidence="4" id="KW-1003">Cell membrane</keyword>